<comment type="caution">
    <text evidence="1">The sequence shown here is derived from an EMBL/GenBank/DDBJ whole genome shotgun (WGS) entry which is preliminary data.</text>
</comment>
<gene>
    <name evidence="1" type="ORF">F8M41_015323</name>
</gene>
<protein>
    <submittedName>
        <fullName evidence="1">VWA-like protein</fullName>
    </submittedName>
</protein>
<name>A0A8H4ENJ5_GIGMA</name>
<sequence length="113" mass="12746">MVANYGGTKICNPLKWAFENSIPTAVFFLTDSKVYNIDQIVEFIKSSKEKKKGYTQFILEDTLLIETNSADKPIIGFFKDKATPLPDTQLIFTNIKIQQAPFLIPPIYPGLSL</sequence>
<reference evidence="1 2" key="1">
    <citation type="journal article" date="2019" name="Environ. Microbiol.">
        <title>At the nexus of three kingdoms: the genome of the mycorrhizal fungus Gigaspora margarita provides insights into plant, endobacterial and fungal interactions.</title>
        <authorList>
            <person name="Venice F."/>
            <person name="Ghignone S."/>
            <person name="Salvioli di Fossalunga A."/>
            <person name="Amselem J."/>
            <person name="Novero M."/>
            <person name="Xianan X."/>
            <person name="Sedzielewska Toro K."/>
            <person name="Morin E."/>
            <person name="Lipzen A."/>
            <person name="Grigoriev I.V."/>
            <person name="Henrissat B."/>
            <person name="Martin F.M."/>
            <person name="Bonfante P."/>
        </authorList>
    </citation>
    <scope>NUCLEOTIDE SEQUENCE [LARGE SCALE GENOMIC DNA]</scope>
    <source>
        <strain evidence="1 2">BEG34</strain>
    </source>
</reference>
<keyword evidence="2" id="KW-1185">Reference proteome</keyword>
<evidence type="ECO:0000313" key="2">
    <source>
        <dbReference type="Proteomes" id="UP000439903"/>
    </source>
</evidence>
<evidence type="ECO:0000313" key="1">
    <source>
        <dbReference type="EMBL" id="KAF0523848.1"/>
    </source>
</evidence>
<organism evidence="1 2">
    <name type="scientific">Gigaspora margarita</name>
    <dbReference type="NCBI Taxonomy" id="4874"/>
    <lineage>
        <taxon>Eukaryota</taxon>
        <taxon>Fungi</taxon>
        <taxon>Fungi incertae sedis</taxon>
        <taxon>Mucoromycota</taxon>
        <taxon>Glomeromycotina</taxon>
        <taxon>Glomeromycetes</taxon>
        <taxon>Diversisporales</taxon>
        <taxon>Gigasporaceae</taxon>
        <taxon>Gigaspora</taxon>
    </lineage>
</organism>
<proteinExistence type="predicted"/>
<accession>A0A8H4ENJ5</accession>
<dbReference type="EMBL" id="WTPW01000320">
    <property type="protein sequence ID" value="KAF0523848.1"/>
    <property type="molecule type" value="Genomic_DNA"/>
</dbReference>
<dbReference type="OrthoDB" id="1729737at2759"/>
<dbReference type="AlphaFoldDB" id="A0A8H4ENJ5"/>
<dbReference type="Proteomes" id="UP000439903">
    <property type="component" value="Unassembled WGS sequence"/>
</dbReference>